<evidence type="ECO:0000313" key="4">
    <source>
        <dbReference type="Proteomes" id="UP000683360"/>
    </source>
</evidence>
<dbReference type="SUPFAM" id="SSF48726">
    <property type="entry name" value="Immunoglobulin"/>
    <property type="match status" value="1"/>
</dbReference>
<dbReference type="SMART" id="SM00409">
    <property type="entry name" value="IG"/>
    <property type="match status" value="1"/>
</dbReference>
<name>A0A8S3QY41_MYTED</name>
<proteinExistence type="predicted"/>
<reference evidence="3" key="1">
    <citation type="submission" date="2021-03" db="EMBL/GenBank/DDBJ databases">
        <authorList>
            <person name="Bekaert M."/>
        </authorList>
    </citation>
    <scope>NUCLEOTIDE SEQUENCE</scope>
</reference>
<organism evidence="3 4">
    <name type="scientific">Mytilus edulis</name>
    <name type="common">Blue mussel</name>
    <dbReference type="NCBI Taxonomy" id="6550"/>
    <lineage>
        <taxon>Eukaryota</taxon>
        <taxon>Metazoa</taxon>
        <taxon>Spiralia</taxon>
        <taxon>Lophotrochozoa</taxon>
        <taxon>Mollusca</taxon>
        <taxon>Bivalvia</taxon>
        <taxon>Autobranchia</taxon>
        <taxon>Pteriomorphia</taxon>
        <taxon>Mytilida</taxon>
        <taxon>Mytiloidea</taxon>
        <taxon>Mytilidae</taxon>
        <taxon>Mytilinae</taxon>
        <taxon>Mytilus</taxon>
    </lineage>
</organism>
<dbReference type="InterPro" id="IPR003599">
    <property type="entry name" value="Ig_sub"/>
</dbReference>
<comment type="caution">
    <text evidence="3">The sequence shown here is derived from an EMBL/GenBank/DDBJ whole genome shotgun (WGS) entry which is preliminary data.</text>
</comment>
<evidence type="ECO:0000313" key="3">
    <source>
        <dbReference type="EMBL" id="CAG2202040.1"/>
    </source>
</evidence>
<dbReference type="PANTHER" id="PTHR45889:SF8">
    <property type="entry name" value="IG-LIKE DOMAIN-CONTAINING PROTEIN"/>
    <property type="match status" value="1"/>
</dbReference>
<dbReference type="InterPro" id="IPR036179">
    <property type="entry name" value="Ig-like_dom_sf"/>
</dbReference>
<dbReference type="Pfam" id="PF13927">
    <property type="entry name" value="Ig_3"/>
    <property type="match status" value="1"/>
</dbReference>
<gene>
    <name evidence="3" type="ORF">MEDL_16620</name>
</gene>
<dbReference type="InterPro" id="IPR013783">
    <property type="entry name" value="Ig-like_fold"/>
</dbReference>
<keyword evidence="4" id="KW-1185">Reference proteome</keyword>
<evidence type="ECO:0000259" key="2">
    <source>
        <dbReference type="PROSITE" id="PS50835"/>
    </source>
</evidence>
<protein>
    <recommendedName>
        <fullName evidence="2">Ig-like domain-containing protein</fullName>
    </recommendedName>
</protein>
<dbReference type="Proteomes" id="UP000683360">
    <property type="component" value="Unassembled WGS sequence"/>
</dbReference>
<dbReference type="EMBL" id="CAJPWZ010000875">
    <property type="protein sequence ID" value="CAG2202040.1"/>
    <property type="molecule type" value="Genomic_DNA"/>
</dbReference>
<feature type="domain" description="Ig-like" evidence="2">
    <location>
        <begin position="173"/>
        <end position="256"/>
    </location>
</feature>
<accession>A0A8S3QY41</accession>
<dbReference type="CDD" id="cd00096">
    <property type="entry name" value="Ig"/>
    <property type="match status" value="1"/>
</dbReference>
<dbReference type="PANTHER" id="PTHR45889">
    <property type="entry name" value="IG-LIKE DOMAIN-CONTAINING PROTEIN"/>
    <property type="match status" value="1"/>
</dbReference>
<feature type="region of interest" description="Disordered" evidence="1">
    <location>
        <begin position="1"/>
        <end position="21"/>
    </location>
</feature>
<dbReference type="OrthoDB" id="10039395at2759"/>
<dbReference type="AlphaFoldDB" id="A0A8S3QY41"/>
<dbReference type="InterPro" id="IPR003598">
    <property type="entry name" value="Ig_sub2"/>
</dbReference>
<sequence>MEGNSSSTPQEHETVSAEQSVAMNNTTALTYSVLPKTDYETTSYFPSNDDYSSDFTYSTTTYSSQQTTKAEGIVEGDSITVVCRGNVGKPPANHVFEKYLNEKIVPMQGTVTSTSIPKIPENCSYYRTTNITFQVTADDNNAVIRCLVYSSISEPELYVETSPIEVYYPVRMPTIINSQNKTDYVLGEDTSIHLTCKSDGNPKPSYFWYKENHKEQISSNENFTITNLNITNSGTYTCKVNNTFYGDTYQKAAFVNIKIINTGKIKNRKQQHYVLLNAHKKVYA</sequence>
<dbReference type="SMART" id="SM00408">
    <property type="entry name" value="IGc2"/>
    <property type="match status" value="1"/>
</dbReference>
<dbReference type="InterPro" id="IPR007110">
    <property type="entry name" value="Ig-like_dom"/>
</dbReference>
<evidence type="ECO:0000256" key="1">
    <source>
        <dbReference type="SAM" id="MobiDB-lite"/>
    </source>
</evidence>
<dbReference type="Gene3D" id="2.60.40.10">
    <property type="entry name" value="Immunoglobulins"/>
    <property type="match status" value="2"/>
</dbReference>
<dbReference type="PROSITE" id="PS50835">
    <property type="entry name" value="IG_LIKE"/>
    <property type="match status" value="1"/>
</dbReference>